<reference evidence="10 11" key="1">
    <citation type="submission" date="2021-08" db="EMBL/GenBank/DDBJ databases">
        <title>The genome sequence of Chitinophaga sp. B61.</title>
        <authorList>
            <person name="Zhang X."/>
        </authorList>
    </citation>
    <scope>NUCLEOTIDE SEQUENCE [LARGE SCALE GENOMIC DNA]</scope>
    <source>
        <strain evidence="10 11">B61</strain>
    </source>
</reference>
<keyword evidence="5 7" id="KW-0472">Membrane</keyword>
<dbReference type="EMBL" id="JAICCF010000001">
    <property type="protein sequence ID" value="MBW8682975.1"/>
    <property type="molecule type" value="Genomic_DNA"/>
</dbReference>
<dbReference type="Gene3D" id="2.60.40.1120">
    <property type="entry name" value="Carboxypeptidase-like, regulatory domain"/>
    <property type="match status" value="1"/>
</dbReference>
<evidence type="ECO:0000256" key="5">
    <source>
        <dbReference type="ARBA" id="ARBA00023136"/>
    </source>
</evidence>
<dbReference type="InterPro" id="IPR039426">
    <property type="entry name" value="TonB-dep_rcpt-like"/>
</dbReference>
<evidence type="ECO:0000259" key="9">
    <source>
        <dbReference type="Pfam" id="PF07715"/>
    </source>
</evidence>
<gene>
    <name evidence="10" type="ORF">K1Y79_01395</name>
</gene>
<feature type="chain" id="PRO_5046151774" evidence="8">
    <location>
        <begin position="27"/>
        <end position="1088"/>
    </location>
</feature>
<keyword evidence="11" id="KW-1185">Reference proteome</keyword>
<evidence type="ECO:0000256" key="1">
    <source>
        <dbReference type="ARBA" id="ARBA00004571"/>
    </source>
</evidence>
<keyword evidence="8" id="KW-0732">Signal</keyword>
<feature type="signal peptide" evidence="8">
    <location>
        <begin position="1"/>
        <end position="26"/>
    </location>
</feature>
<evidence type="ECO:0000256" key="6">
    <source>
        <dbReference type="ARBA" id="ARBA00023237"/>
    </source>
</evidence>
<dbReference type="NCBIfam" id="TIGR04057">
    <property type="entry name" value="SusC_RagA_signa"/>
    <property type="match status" value="1"/>
</dbReference>
<name>A0ABS7G5Q7_9BACT</name>
<dbReference type="InterPro" id="IPR037066">
    <property type="entry name" value="Plug_dom_sf"/>
</dbReference>
<keyword evidence="10" id="KW-0675">Receptor</keyword>
<keyword evidence="4 7" id="KW-0812">Transmembrane</keyword>
<evidence type="ECO:0000256" key="2">
    <source>
        <dbReference type="ARBA" id="ARBA00022448"/>
    </source>
</evidence>
<evidence type="ECO:0000256" key="8">
    <source>
        <dbReference type="SAM" id="SignalP"/>
    </source>
</evidence>
<keyword evidence="3 7" id="KW-1134">Transmembrane beta strand</keyword>
<comment type="caution">
    <text evidence="10">The sequence shown here is derived from an EMBL/GenBank/DDBJ whole genome shotgun (WGS) entry which is preliminary data.</text>
</comment>
<dbReference type="InterPro" id="IPR012910">
    <property type="entry name" value="Plug_dom"/>
</dbReference>
<dbReference type="PROSITE" id="PS52016">
    <property type="entry name" value="TONB_DEPENDENT_REC_3"/>
    <property type="match status" value="1"/>
</dbReference>
<dbReference type="InterPro" id="IPR036942">
    <property type="entry name" value="Beta-barrel_TonB_sf"/>
</dbReference>
<evidence type="ECO:0000256" key="4">
    <source>
        <dbReference type="ARBA" id="ARBA00022692"/>
    </source>
</evidence>
<comment type="subcellular location">
    <subcellularLocation>
        <location evidence="1 7">Cell outer membrane</location>
        <topology evidence="1 7">Multi-pass membrane protein</topology>
    </subcellularLocation>
</comment>
<dbReference type="InterPro" id="IPR023996">
    <property type="entry name" value="TonB-dep_OMP_SusC/RagA"/>
</dbReference>
<dbReference type="NCBIfam" id="TIGR04056">
    <property type="entry name" value="OMP_RagA_SusC"/>
    <property type="match status" value="1"/>
</dbReference>
<feature type="domain" description="TonB-dependent receptor plug" evidence="9">
    <location>
        <begin position="120"/>
        <end position="233"/>
    </location>
</feature>
<protein>
    <submittedName>
        <fullName evidence="10">TonB-dependent receptor</fullName>
    </submittedName>
</protein>
<dbReference type="InterPro" id="IPR023997">
    <property type="entry name" value="TonB-dep_OMP_SusC/RagA_CS"/>
</dbReference>
<keyword evidence="6 7" id="KW-0998">Cell outer membrane</keyword>
<dbReference type="InterPro" id="IPR008969">
    <property type="entry name" value="CarboxyPept-like_regulatory"/>
</dbReference>
<dbReference type="Pfam" id="PF07715">
    <property type="entry name" value="Plug"/>
    <property type="match status" value="1"/>
</dbReference>
<sequence length="1088" mass="119596">MNKTITLLKRILFTAIPILLSMSVSAQTFRVSGKVTDGNQQPLEGVTVVEPGTQNMTLSKADGSFVLQVRSGTSNLAFSFVGYERQQQQIRNRANVDIALQSISKAINEVIVVGYGSQRKSDVTGALTSISAKTIQERPVVNLAQAMQGKAAGLNVSTNIKPGEVPAIRIRGTRSGNTSNDPLYVVDGVPIVSALGVTSFSINDLNPNDIASVEILKDASATAIYGSRGANGVILVTTKKGSKGKMSVNLSSTVSFDSYKNLTDWIDGGQYVDRLREALINGRRYQPGAPTDLKVAPQQWYADPRLDSLNFAASGVTSNYNELLAATMKGYEWNPDGTVKMRATTPAEQALGWPDMVPIYNSANIPSFNWRDAVTRTGITQNHQVAVSTGTETSRLYMSLGYNKQTGVQRDQDFERFNLNMNGDINANKWFSLGVSVIASLAKQNYGITTNQGNTGAKDLFGRAIEQYPWALPTDTSGGYVRNPGGNLNMWNPLIDIGQALNERRTSSVLGNVYTEVKFTPWLKYRTNFGAQIRNFRSGSWTGPNITAHLGARANTASYSRDENFSWVLENLLYFDKSFGKAHSLGVTVLQSAQQSRRENTSTSVAGLVIPLSHWYDLASNTQGNPGIGTGFTANTLASFMGRVNYTLLNKYLLTASGRWDGSSVLSPGNKWAFFPSFALAWKMQEEPFVHSVSWINELKPRIGYGVTGNSSVSPYTTTGPLSRNNYVFGSVPAVGFLPQSVQNPDLSWEKTAQINAGIDFSVFNSRVSGSVEYYVQNTSDLLFTRDIPALSGYVTKVMNIGRSRNRGVEVTLNTINVQTKDFTWSTEINWSTNREEIRELINGKEDIIGSRLFIGQPWQVFYQLQNDGIWGSSPKELEEMDKFKTIGGLDFRPGTVRVVDQNGDYKIDADDYVIRGTPRPKWYGGITNSFRYKGLTLSTFIYTRIGQTYFGGYPGTFGRDEKDFWSWNNQSGKYPLQMLGSTGYTNISSAMQYASGSFAVVRNISLTYDLPGRLLGKANIKSAQFNVQVLNPFIFGGEVVKMGLNPDDETNWASESQPNSFNTNPLGGMNNNTILPRSIVLGLRVGF</sequence>
<evidence type="ECO:0000313" key="10">
    <source>
        <dbReference type="EMBL" id="MBW8682975.1"/>
    </source>
</evidence>
<evidence type="ECO:0000313" key="11">
    <source>
        <dbReference type="Proteomes" id="UP000812961"/>
    </source>
</evidence>
<dbReference type="Gene3D" id="2.40.170.20">
    <property type="entry name" value="TonB-dependent receptor, beta-barrel domain"/>
    <property type="match status" value="1"/>
</dbReference>
<dbReference type="Gene3D" id="2.170.130.10">
    <property type="entry name" value="TonB-dependent receptor, plug domain"/>
    <property type="match status" value="1"/>
</dbReference>
<keyword evidence="2 7" id="KW-0813">Transport</keyword>
<dbReference type="SUPFAM" id="SSF49464">
    <property type="entry name" value="Carboxypeptidase regulatory domain-like"/>
    <property type="match status" value="1"/>
</dbReference>
<dbReference type="RefSeq" id="WP_220248208.1">
    <property type="nucleotide sequence ID" value="NZ_JAICCF010000001.1"/>
</dbReference>
<organism evidence="10 11">
    <name type="scientific">Chitinophaga rhizophila</name>
    <dbReference type="NCBI Taxonomy" id="2866212"/>
    <lineage>
        <taxon>Bacteria</taxon>
        <taxon>Pseudomonadati</taxon>
        <taxon>Bacteroidota</taxon>
        <taxon>Chitinophagia</taxon>
        <taxon>Chitinophagales</taxon>
        <taxon>Chitinophagaceae</taxon>
        <taxon>Chitinophaga</taxon>
    </lineage>
</organism>
<accession>A0ABS7G5Q7</accession>
<comment type="similarity">
    <text evidence="7">Belongs to the TonB-dependent receptor family.</text>
</comment>
<dbReference type="Pfam" id="PF13715">
    <property type="entry name" value="CarbopepD_reg_2"/>
    <property type="match status" value="1"/>
</dbReference>
<proteinExistence type="inferred from homology"/>
<dbReference type="SUPFAM" id="SSF56935">
    <property type="entry name" value="Porins"/>
    <property type="match status" value="1"/>
</dbReference>
<dbReference type="Proteomes" id="UP000812961">
    <property type="component" value="Unassembled WGS sequence"/>
</dbReference>
<evidence type="ECO:0000256" key="3">
    <source>
        <dbReference type="ARBA" id="ARBA00022452"/>
    </source>
</evidence>
<evidence type="ECO:0000256" key="7">
    <source>
        <dbReference type="PROSITE-ProRule" id="PRU01360"/>
    </source>
</evidence>